<evidence type="ECO:0000313" key="5">
    <source>
        <dbReference type="EMBL" id="TCD60531.1"/>
    </source>
</evidence>
<evidence type="ECO:0000256" key="3">
    <source>
        <dbReference type="SAM" id="Phobius"/>
    </source>
</evidence>
<feature type="transmembrane region" description="Helical" evidence="3">
    <location>
        <begin position="381"/>
        <end position="406"/>
    </location>
</feature>
<dbReference type="EMBL" id="RWJN01000582">
    <property type="protein sequence ID" value="TCD60531.1"/>
    <property type="molecule type" value="Genomic_DNA"/>
</dbReference>
<evidence type="ECO:0000256" key="1">
    <source>
        <dbReference type="ARBA" id="ARBA00007447"/>
    </source>
</evidence>
<name>A0A4R0R137_9APHY</name>
<gene>
    <name evidence="5" type="ORF">EIP91_009927</name>
</gene>
<keyword evidence="6" id="KW-1185">Reference proteome</keyword>
<dbReference type="PROSITE" id="PS51767">
    <property type="entry name" value="PEPTIDASE_A1"/>
    <property type="match status" value="1"/>
</dbReference>
<comment type="similarity">
    <text evidence="1">Belongs to the peptidase A1 family.</text>
</comment>
<dbReference type="Gene3D" id="2.40.70.10">
    <property type="entry name" value="Acid Proteases"/>
    <property type="match status" value="2"/>
</dbReference>
<dbReference type="InterPro" id="IPR033121">
    <property type="entry name" value="PEPTIDASE_A1"/>
</dbReference>
<keyword evidence="3" id="KW-0812">Transmembrane</keyword>
<evidence type="ECO:0000259" key="4">
    <source>
        <dbReference type="PROSITE" id="PS51767"/>
    </source>
</evidence>
<dbReference type="OrthoDB" id="2563011at2759"/>
<feature type="compositionally biased region" description="Polar residues" evidence="2">
    <location>
        <begin position="518"/>
        <end position="579"/>
    </location>
</feature>
<feature type="region of interest" description="Disordered" evidence="2">
    <location>
        <begin position="513"/>
        <end position="615"/>
    </location>
</feature>
<dbReference type="Proteomes" id="UP000292702">
    <property type="component" value="Unassembled WGS sequence"/>
</dbReference>
<accession>A0A4R0R137</accession>
<dbReference type="InterPro" id="IPR021109">
    <property type="entry name" value="Peptidase_aspartic_dom_sf"/>
</dbReference>
<reference evidence="5 6" key="1">
    <citation type="submission" date="2018-11" db="EMBL/GenBank/DDBJ databases">
        <title>Genome assembly of Steccherinum ochraceum LE-BIN_3174, the white-rot fungus of the Steccherinaceae family (The Residual Polyporoid clade, Polyporales, Basidiomycota).</title>
        <authorList>
            <person name="Fedorova T.V."/>
            <person name="Glazunova O.A."/>
            <person name="Landesman E.O."/>
            <person name="Moiseenko K.V."/>
            <person name="Psurtseva N.V."/>
            <person name="Savinova O.S."/>
            <person name="Shakhova N.V."/>
            <person name="Tyazhelova T.V."/>
            <person name="Vasina D.V."/>
        </authorList>
    </citation>
    <scope>NUCLEOTIDE SEQUENCE [LARGE SCALE GENOMIC DNA]</scope>
    <source>
        <strain evidence="5 6">LE-BIN_3174</strain>
    </source>
</reference>
<dbReference type="PANTHER" id="PTHR47966">
    <property type="entry name" value="BETA-SITE APP-CLEAVING ENZYME, ISOFORM A-RELATED"/>
    <property type="match status" value="1"/>
</dbReference>
<dbReference type="GO" id="GO:0004190">
    <property type="term" value="F:aspartic-type endopeptidase activity"/>
    <property type="evidence" value="ECO:0007669"/>
    <property type="project" value="InterPro"/>
</dbReference>
<evidence type="ECO:0000256" key="2">
    <source>
        <dbReference type="SAM" id="MobiDB-lite"/>
    </source>
</evidence>
<keyword evidence="3" id="KW-0472">Membrane</keyword>
<sequence length="615" mass="65514">MGNEPLHLTMSTSTGVTYVASPVCPDCAGPLYDPHASQTAIDFDQQALQIDYLGVSAPVVMVKENCSLPTSDGSLWVYPNQTLAVLSVEPPSPLNAASGANVGRDGVAGLVGLGLNLNSPGVVSADSTYNPTFDDSIFGQFFLLHPDAANFTFGVELEAPRSVMSGEPAQAAGSDAGTVNWLQVDTSSYDPSTLSWQWVNNQLPMQSATNTTDWIIPLNGWKIHSLSSDADHTNFTTVASNLDPMYQGIYLPLDVATEILALETNCSSDSIIPQAAVTQPHASTLSTLAQSWTVPCDSDFTFSIFVEQKEYILDESSLVTPRSDGTCVSGIEGWVDPTVTQYLLGARFMSAFYIIFSVQQDGTSLVGFADKTKPTVHHRNLGAIIGGSVGGGVFLFVIAAGFFIFYRRRNRRRASEADNAPLTASSGVITYSLPTSQSASPTPGSPILHPITVMNTVVPNLAVRRQMTQTMSGYSSISKKPSFYNDASSVSAHETAFDTSVPDDPPYFRVIARRESPTPGQQSSTGGYSGNSPYMTSTGTGSQTSLVGTQGRSSHLRSSTVSPDQSPRTAPTQLATVQESKGKERESVPPAYSPTGLSSGAWLKPEKGQRFTTND</sequence>
<dbReference type="AlphaFoldDB" id="A0A4R0R137"/>
<feature type="domain" description="Peptidase A1" evidence="4">
    <location>
        <begin position="1"/>
        <end position="369"/>
    </location>
</feature>
<dbReference type="InterPro" id="IPR001461">
    <property type="entry name" value="Aspartic_peptidase_A1"/>
</dbReference>
<dbReference type="GO" id="GO:0006508">
    <property type="term" value="P:proteolysis"/>
    <property type="evidence" value="ECO:0007669"/>
    <property type="project" value="InterPro"/>
</dbReference>
<dbReference type="PANTHER" id="PTHR47966:SF51">
    <property type="entry name" value="BETA-SITE APP-CLEAVING ENZYME, ISOFORM A-RELATED"/>
    <property type="match status" value="1"/>
</dbReference>
<protein>
    <recommendedName>
        <fullName evidence="4">Peptidase A1 domain-containing protein</fullName>
    </recommendedName>
</protein>
<organism evidence="5 6">
    <name type="scientific">Steccherinum ochraceum</name>
    <dbReference type="NCBI Taxonomy" id="92696"/>
    <lineage>
        <taxon>Eukaryota</taxon>
        <taxon>Fungi</taxon>
        <taxon>Dikarya</taxon>
        <taxon>Basidiomycota</taxon>
        <taxon>Agaricomycotina</taxon>
        <taxon>Agaricomycetes</taxon>
        <taxon>Polyporales</taxon>
        <taxon>Steccherinaceae</taxon>
        <taxon>Steccherinum</taxon>
    </lineage>
</organism>
<proteinExistence type="inferred from homology"/>
<comment type="caution">
    <text evidence="5">The sequence shown here is derived from an EMBL/GenBank/DDBJ whole genome shotgun (WGS) entry which is preliminary data.</text>
</comment>
<dbReference type="Pfam" id="PF00026">
    <property type="entry name" value="Asp"/>
    <property type="match status" value="1"/>
</dbReference>
<evidence type="ECO:0000313" key="6">
    <source>
        <dbReference type="Proteomes" id="UP000292702"/>
    </source>
</evidence>
<keyword evidence="3" id="KW-1133">Transmembrane helix</keyword>
<dbReference type="STRING" id="92696.A0A4R0R137"/>
<dbReference type="SUPFAM" id="SSF50630">
    <property type="entry name" value="Acid proteases"/>
    <property type="match status" value="1"/>
</dbReference>